<feature type="domain" description="HTH cro/C1-type" evidence="1">
    <location>
        <begin position="12"/>
        <end position="63"/>
    </location>
</feature>
<dbReference type="InterPro" id="IPR010982">
    <property type="entry name" value="Lambda_DNA-bd_dom_sf"/>
</dbReference>
<dbReference type="GO" id="GO:0003677">
    <property type="term" value="F:DNA binding"/>
    <property type="evidence" value="ECO:0007669"/>
    <property type="project" value="InterPro"/>
</dbReference>
<dbReference type="SMART" id="SM00530">
    <property type="entry name" value="HTH_XRE"/>
    <property type="match status" value="1"/>
</dbReference>
<dbReference type="PANTHER" id="PTHR37038">
    <property type="entry name" value="TRANSCRIPTIONAL REGULATOR-RELATED"/>
    <property type="match status" value="1"/>
</dbReference>
<dbReference type="Gene3D" id="1.10.260.40">
    <property type="entry name" value="lambda repressor-like DNA-binding domains"/>
    <property type="match status" value="1"/>
</dbReference>
<protein>
    <submittedName>
        <fullName evidence="2">Positive regulator</fullName>
    </submittedName>
</protein>
<dbReference type="InterPro" id="IPR010057">
    <property type="entry name" value="Transcription_activator_Rgg_C"/>
</dbReference>
<sequence length="279" mass="32695">MVYKKYGETFHKIRKQFGISLSELSSIGIQKSTLSNFERGKSMMTFDKVVLALQYMGVSLEDFENFLNRYYALDPLFLLDQVQEVVISNQSEKLNKLLDIAEQEGHHYIALAIKQLLNKVSKKEVEEIVDYLYQIEVWSYKELCIFYLVIETLNSSDIIYLLRNFFKNNHGLFNSKKYQAYVGQLCCNAIVLLSDRCFKEEAKELLDNVKDNDLANTLFVKTLLIGAEGYWNFLFKDKEYGKNEMIKAISILKMVDLKEVTLYYEKKYKHLLDKIVYDG</sequence>
<dbReference type="EMBL" id="LKLN01000021">
    <property type="protein sequence ID" value="KSU06683.1"/>
    <property type="molecule type" value="Genomic_DNA"/>
</dbReference>
<dbReference type="InterPro" id="IPR053163">
    <property type="entry name" value="HTH-type_regulator_Rgg"/>
</dbReference>
<dbReference type="PANTHER" id="PTHR37038:SF12">
    <property type="entry name" value="TRANSCRIPTIONAL REGULATOR"/>
    <property type="match status" value="1"/>
</dbReference>
<dbReference type="Pfam" id="PF01381">
    <property type="entry name" value="HTH_3"/>
    <property type="match status" value="1"/>
</dbReference>
<dbReference type="CDD" id="cd00093">
    <property type="entry name" value="HTH_XRE"/>
    <property type="match status" value="1"/>
</dbReference>
<proteinExistence type="predicted"/>
<gene>
    <name evidence="2" type="ORF">KF282_0840</name>
</gene>
<comment type="caution">
    <text evidence="2">The sequence shown here is derived from an EMBL/GenBank/DDBJ whole genome shotgun (WGS) entry which is preliminary data.</text>
</comment>
<accession>A0A0V8CZD7</accession>
<dbReference type="SUPFAM" id="SSF47413">
    <property type="entry name" value="lambda repressor-like DNA-binding domains"/>
    <property type="match status" value="1"/>
</dbReference>
<dbReference type="InterPro" id="IPR001387">
    <property type="entry name" value="Cro/C1-type_HTH"/>
</dbReference>
<organism evidence="2 3">
    <name type="scientific">Lactococcus lactis subsp. lactis</name>
    <name type="common">Streptococcus lactis</name>
    <dbReference type="NCBI Taxonomy" id="1360"/>
    <lineage>
        <taxon>Bacteria</taxon>
        <taxon>Bacillati</taxon>
        <taxon>Bacillota</taxon>
        <taxon>Bacilli</taxon>
        <taxon>Lactobacillales</taxon>
        <taxon>Streptococcaceae</taxon>
        <taxon>Lactococcus</taxon>
    </lineage>
</organism>
<dbReference type="PROSITE" id="PS50943">
    <property type="entry name" value="HTH_CROC1"/>
    <property type="match status" value="1"/>
</dbReference>
<dbReference type="NCBIfam" id="TIGR01716">
    <property type="entry name" value="RGG_Cterm"/>
    <property type="match status" value="1"/>
</dbReference>
<reference evidence="3" key="1">
    <citation type="submission" date="2015-10" db="EMBL/GenBank/DDBJ databases">
        <title>Draft Genome Sequences of 11 Lactococcus lactis subspecies cremoris strains.</title>
        <authorList>
            <person name="Wels M."/>
            <person name="Backus L."/>
            <person name="Boekhorst J."/>
            <person name="Dijkstra A."/>
            <person name="Beerthuizen M."/>
            <person name="Kelly W."/>
            <person name="Siezen R."/>
            <person name="Bachmann H."/>
            <person name="Van Hijum S."/>
        </authorList>
    </citation>
    <scope>NUCLEOTIDE SEQUENCE [LARGE SCALE GENOMIC DNA]</scope>
    <source>
        <strain evidence="3">KF282</strain>
    </source>
</reference>
<dbReference type="PATRIC" id="fig|1360.105.peg.2589"/>
<evidence type="ECO:0000313" key="3">
    <source>
        <dbReference type="Proteomes" id="UP000053058"/>
    </source>
</evidence>
<dbReference type="AlphaFoldDB" id="A0A0V8CZD7"/>
<evidence type="ECO:0000259" key="1">
    <source>
        <dbReference type="PROSITE" id="PS50943"/>
    </source>
</evidence>
<dbReference type="Proteomes" id="UP000053058">
    <property type="component" value="Unassembled WGS sequence"/>
</dbReference>
<dbReference type="RefSeq" id="WP_058219274.1">
    <property type="nucleotide sequence ID" value="NZ_LKLN01000021.1"/>
</dbReference>
<evidence type="ECO:0000313" key="2">
    <source>
        <dbReference type="EMBL" id="KSU06683.1"/>
    </source>
</evidence>
<name>A0A0V8CZD7_LACLL</name>
<dbReference type="Pfam" id="PF21259">
    <property type="entry name" value="Rgg_C"/>
    <property type="match status" value="1"/>
</dbReference>